<feature type="compositionally biased region" description="Polar residues" evidence="1">
    <location>
        <begin position="397"/>
        <end position="411"/>
    </location>
</feature>
<dbReference type="PANTHER" id="PTHR14499:SF4">
    <property type="entry name" value="BTB_POZ DOMAIN-CONTAINING PROTEIN KCTD18"/>
    <property type="match status" value="1"/>
</dbReference>
<reference evidence="4" key="1">
    <citation type="submission" date="2017-12" db="EMBL/GenBank/DDBJ databases">
        <title>Genome-wide identification of kctd gene family in lampreys and their evolution in verterbrates.</title>
        <authorList>
            <person name="Xing L."/>
            <person name="Zu Y."/>
            <person name="Li W."/>
            <person name="Ren J."/>
        </authorList>
    </citation>
    <scope>NUCLEOTIDE SEQUENCE</scope>
</reference>
<dbReference type="AlphaFoldDB" id="A0A3G1ZL22"/>
<feature type="compositionally biased region" description="Polar residues" evidence="1">
    <location>
        <begin position="326"/>
        <end position="348"/>
    </location>
</feature>
<dbReference type="InterPro" id="IPR011333">
    <property type="entry name" value="SKP1/BTB/POZ_sf"/>
</dbReference>
<evidence type="ECO:0000313" key="6">
    <source>
        <dbReference type="RefSeq" id="XP_032807180.1"/>
    </source>
</evidence>
<evidence type="ECO:0000313" key="5">
    <source>
        <dbReference type="Proteomes" id="UP001318040"/>
    </source>
</evidence>
<gene>
    <name evidence="4" type="primary">kctd18</name>
    <name evidence="6" type="synonym">KCTD18</name>
</gene>
<dbReference type="GO" id="GO:0051260">
    <property type="term" value="P:protein homooligomerization"/>
    <property type="evidence" value="ECO:0007669"/>
    <property type="project" value="InterPro"/>
</dbReference>
<sequence length="421" mass="46557">MNGLGADDCHVEDILRLNVGGVAMTARRDSLCRYKDSMLGAMFSGRFPLKQDSTGACVIERDGQLFKYLLDYLHGVLRIPTDEKTRIALQGEADYFGIPYPYSLSGHLHHEIDTYRSRGKVDTHQVLSELCEENGLVCTEPTVWVLHYLNTCDASCESRVLGLYVNKADGVQAIEQQLGGRLKSKTIFKRESGNNLQYIWSYYTAVELKSMMDAFGSWEGRGISYWRLQRELVECWTLEGRTLRAPNETTSPIPKRKCINVKVEDGRKPIRVSGSSTCTNIRVTGCNVNLLGSNSSVTKGNVISLKRKSPVVDKPAVPMSPRITVAPTSSTSDQLNQDMSVRQQPLKTHTSRADVLEGTAPRSGAPTRVIKIKRIQFAKATEQPGEGNVEAPEPPYANQSGSPTNETNNVPPASDATDERT</sequence>
<feature type="region of interest" description="Disordered" evidence="1">
    <location>
        <begin position="313"/>
        <end position="421"/>
    </location>
</feature>
<accession>A0A3G1ZL22</accession>
<protein>
    <submittedName>
        <fullName evidence="4 6">Kctd18</fullName>
    </submittedName>
</protein>
<dbReference type="InterPro" id="IPR045704">
    <property type="entry name" value="KCTD18_C"/>
</dbReference>
<dbReference type="KEGG" id="pmrn:116940913"/>
<evidence type="ECO:0000313" key="4">
    <source>
        <dbReference type="EMBL" id="AYM00390.1"/>
    </source>
</evidence>
<dbReference type="SUPFAM" id="SSF54695">
    <property type="entry name" value="POZ domain"/>
    <property type="match status" value="1"/>
</dbReference>
<feature type="domain" description="BTB/POZ" evidence="3">
    <location>
        <begin position="115"/>
        <end position="384"/>
    </location>
</feature>
<organism evidence="4">
    <name type="scientific">Petromyzon marinus</name>
    <name type="common">Sea lamprey</name>
    <dbReference type="NCBI Taxonomy" id="7757"/>
    <lineage>
        <taxon>Eukaryota</taxon>
        <taxon>Metazoa</taxon>
        <taxon>Chordata</taxon>
        <taxon>Craniata</taxon>
        <taxon>Vertebrata</taxon>
        <taxon>Cyclostomata</taxon>
        <taxon>Hyperoartia</taxon>
        <taxon>Petromyzontiformes</taxon>
        <taxon>Petromyzontidae</taxon>
        <taxon>Petromyzon</taxon>
    </lineage>
</organism>
<evidence type="ECO:0000256" key="1">
    <source>
        <dbReference type="SAM" id="MobiDB-lite"/>
    </source>
</evidence>
<dbReference type="InterPro" id="IPR003131">
    <property type="entry name" value="T1-type_BTB"/>
</dbReference>
<reference evidence="6" key="2">
    <citation type="submission" date="2025-04" db="UniProtKB">
        <authorList>
            <consortium name="RefSeq"/>
        </authorList>
    </citation>
    <scope>IDENTIFICATION</scope>
    <source>
        <tissue evidence="6">Sperm</tissue>
    </source>
</reference>
<dbReference type="PANTHER" id="PTHR14499">
    <property type="entry name" value="POTASSIUM CHANNEL TETRAMERIZATION DOMAIN-CONTAINING"/>
    <property type="match status" value="1"/>
</dbReference>
<dbReference type="Proteomes" id="UP001318040">
    <property type="component" value="Chromosome 10"/>
</dbReference>
<dbReference type="GeneID" id="116940913"/>
<dbReference type="RefSeq" id="XP_032807180.1">
    <property type="nucleotide sequence ID" value="XM_032951289.1"/>
</dbReference>
<keyword evidence="5" id="KW-1185">Reference proteome</keyword>
<dbReference type="Gene3D" id="3.30.710.10">
    <property type="entry name" value="Potassium Channel Kv1.1, Chain A"/>
    <property type="match status" value="1"/>
</dbReference>
<feature type="domain" description="Potassium channel tetramerisation-type BTB" evidence="2">
    <location>
        <begin position="15"/>
        <end position="99"/>
    </location>
</feature>
<evidence type="ECO:0000259" key="2">
    <source>
        <dbReference type="Pfam" id="PF02214"/>
    </source>
</evidence>
<dbReference type="Pfam" id="PF02214">
    <property type="entry name" value="BTB_2"/>
    <property type="match status" value="1"/>
</dbReference>
<evidence type="ECO:0000259" key="3">
    <source>
        <dbReference type="Pfam" id="PF19321"/>
    </source>
</evidence>
<proteinExistence type="evidence at transcript level"/>
<dbReference type="EMBL" id="MG754970">
    <property type="protein sequence ID" value="AYM00390.1"/>
    <property type="molecule type" value="mRNA"/>
</dbReference>
<dbReference type="Pfam" id="PF19321">
    <property type="entry name" value="KCTD18_C"/>
    <property type="match status" value="1"/>
</dbReference>
<dbReference type="OrthoDB" id="2414723at2759"/>
<name>A0A3G1ZL22_PETMA</name>